<feature type="domain" description="Peptidase M16 C-terminal" evidence="12">
    <location>
        <begin position="187"/>
        <end position="355"/>
    </location>
</feature>
<keyword evidence="5" id="KW-0809">Transit peptide</keyword>
<evidence type="ECO:0000256" key="7">
    <source>
        <dbReference type="ARBA" id="ARBA00023128"/>
    </source>
</evidence>
<evidence type="ECO:0000313" key="13">
    <source>
        <dbReference type="EMBL" id="KAI8576432.1"/>
    </source>
</evidence>
<evidence type="ECO:0000259" key="11">
    <source>
        <dbReference type="Pfam" id="PF00675"/>
    </source>
</evidence>
<keyword evidence="14" id="KW-1185">Reference proteome</keyword>
<proteinExistence type="inferred from homology"/>
<evidence type="ECO:0000256" key="8">
    <source>
        <dbReference type="ARBA" id="ARBA00023136"/>
    </source>
</evidence>
<dbReference type="InterPro" id="IPR011765">
    <property type="entry name" value="Pept_M16_N"/>
</dbReference>
<evidence type="ECO:0000256" key="3">
    <source>
        <dbReference type="ARBA" id="ARBA00022660"/>
    </source>
</evidence>
<evidence type="ECO:0000256" key="10">
    <source>
        <dbReference type="ARBA" id="ARBA00040751"/>
    </source>
</evidence>
<dbReference type="Proteomes" id="UP001206595">
    <property type="component" value="Unassembled WGS sequence"/>
</dbReference>
<dbReference type="FunFam" id="3.30.830.10:FF:000039">
    <property type="entry name" value="Ubiquinol-cytochrome c reductase core subunit 2"/>
    <property type="match status" value="1"/>
</dbReference>
<dbReference type="AlphaFoldDB" id="A0AAD5E476"/>
<comment type="caution">
    <text evidence="13">The sequence shown here is derived from an EMBL/GenBank/DDBJ whole genome shotgun (WGS) entry which is preliminary data.</text>
</comment>
<dbReference type="SUPFAM" id="SSF63411">
    <property type="entry name" value="LuxS/MPP-like metallohydrolase"/>
    <property type="match status" value="2"/>
</dbReference>
<name>A0AAD5E476_UMBRA</name>
<evidence type="ECO:0000256" key="9">
    <source>
        <dbReference type="ARBA" id="ARBA00038146"/>
    </source>
</evidence>
<dbReference type="PANTHER" id="PTHR11851">
    <property type="entry name" value="METALLOPROTEASE"/>
    <property type="match status" value="1"/>
</dbReference>
<dbReference type="Gene3D" id="3.30.830.10">
    <property type="entry name" value="Metalloenzyme, LuxS/M16 peptidase-like"/>
    <property type="match status" value="2"/>
</dbReference>
<dbReference type="RefSeq" id="XP_051441436.1">
    <property type="nucleotide sequence ID" value="XM_051593475.1"/>
</dbReference>
<dbReference type="EMBL" id="MU620955">
    <property type="protein sequence ID" value="KAI8576432.1"/>
    <property type="molecule type" value="Genomic_DNA"/>
</dbReference>
<comment type="subcellular location">
    <subcellularLocation>
        <location evidence="1">Mitochondrion inner membrane</location>
        <topology evidence="1">Peripheral membrane protein</topology>
        <orientation evidence="1">Matrix side</orientation>
    </subcellularLocation>
</comment>
<dbReference type="InterPro" id="IPR007863">
    <property type="entry name" value="Peptidase_M16_C"/>
</dbReference>
<evidence type="ECO:0000259" key="12">
    <source>
        <dbReference type="Pfam" id="PF05193"/>
    </source>
</evidence>
<dbReference type="GO" id="GO:0046872">
    <property type="term" value="F:metal ion binding"/>
    <property type="evidence" value="ECO:0007669"/>
    <property type="project" value="InterPro"/>
</dbReference>
<keyword evidence="8" id="KW-0472">Membrane</keyword>
<gene>
    <name evidence="13" type="ORF">K450DRAFT_283420</name>
</gene>
<evidence type="ECO:0000256" key="2">
    <source>
        <dbReference type="ARBA" id="ARBA00022448"/>
    </source>
</evidence>
<dbReference type="GeneID" id="75918817"/>
<evidence type="ECO:0000256" key="6">
    <source>
        <dbReference type="ARBA" id="ARBA00022982"/>
    </source>
</evidence>
<evidence type="ECO:0000256" key="1">
    <source>
        <dbReference type="ARBA" id="ARBA00004443"/>
    </source>
</evidence>
<dbReference type="InterPro" id="IPR050361">
    <property type="entry name" value="MPP/UQCRC_Complex"/>
</dbReference>
<keyword evidence="4" id="KW-0999">Mitochondrion inner membrane</keyword>
<sequence>MNQLFKPLAYHSLVPVPLRSRSLHISRTLAGVTVATYPEPGLTAGLSVIVGGGPRYETEGTAGAAHFLKNYTFMNNQKRKALRIVREAELTSAILSRTLTHEYLSAQVQFLKGDEDYFSEILSDVICRQTYEPHEFPQVHERTKWQTQDAKRHINVEGLEKAHQLAFRNGLGNPLFSSHQDLVDHVKVRMFAKTIFTSSNIVVVGRGVDHKALLGYVHLYFDLNDPEQIKHPSTYYGGDVRTMNTNQNAHCTMAFRGFSSGSSAYYASKVLQEVLGGGNHLKWTTEQCKLAAVKSQISNESEITSFSIGYSDIGLFGLQLNTPNHDMGKAVKLTMDALATLKTHITDDEMQRAKNIAKMNFMNIAQSRLDSMDFVGFSILNGNTGNFEDILGSIDNVQKQDLHKVASDILSSKPTSVTIGNLHSIPYLDQYFGGNTT</sequence>
<dbReference type="Pfam" id="PF05193">
    <property type="entry name" value="Peptidase_M16_C"/>
    <property type="match status" value="1"/>
</dbReference>
<evidence type="ECO:0000256" key="4">
    <source>
        <dbReference type="ARBA" id="ARBA00022792"/>
    </source>
</evidence>
<keyword evidence="6" id="KW-0249">Electron transport</keyword>
<evidence type="ECO:0000313" key="14">
    <source>
        <dbReference type="Proteomes" id="UP001206595"/>
    </source>
</evidence>
<evidence type="ECO:0000256" key="5">
    <source>
        <dbReference type="ARBA" id="ARBA00022946"/>
    </source>
</evidence>
<dbReference type="PANTHER" id="PTHR11851:SF209">
    <property type="entry name" value="CYTOCHROME B-C1 COMPLEX SUBUNIT 2, MITOCHONDRIAL"/>
    <property type="match status" value="1"/>
</dbReference>
<keyword evidence="2" id="KW-0813">Transport</keyword>
<dbReference type="InterPro" id="IPR011249">
    <property type="entry name" value="Metalloenz_LuxS/M16"/>
</dbReference>
<reference evidence="13" key="1">
    <citation type="submission" date="2021-06" db="EMBL/GenBank/DDBJ databases">
        <authorList>
            <consortium name="DOE Joint Genome Institute"/>
            <person name="Mondo S.J."/>
            <person name="Amses K.R."/>
            <person name="Simmons D.R."/>
            <person name="Longcore J.E."/>
            <person name="Seto K."/>
            <person name="Alves G.H."/>
            <person name="Bonds A.E."/>
            <person name="Quandt C.A."/>
            <person name="Davis W.J."/>
            <person name="Chang Y."/>
            <person name="Letcher P.M."/>
            <person name="Powell M.J."/>
            <person name="Kuo A."/>
            <person name="Labutti K."/>
            <person name="Pangilinan J."/>
            <person name="Andreopoulos W."/>
            <person name="Tritt A."/>
            <person name="Riley R."/>
            <person name="Hundley H."/>
            <person name="Johnson J."/>
            <person name="Lipzen A."/>
            <person name="Barry K."/>
            <person name="Berbee M.L."/>
            <person name="Buchler N.E."/>
            <person name="Grigoriev I.V."/>
            <person name="Spatafora J.W."/>
            <person name="Stajich J.E."/>
            <person name="James T.Y."/>
        </authorList>
    </citation>
    <scope>NUCLEOTIDE SEQUENCE</scope>
    <source>
        <strain evidence="13">AG</strain>
    </source>
</reference>
<reference evidence="13" key="2">
    <citation type="journal article" date="2022" name="Proc. Natl. Acad. Sci. U.S.A.">
        <title>Diploid-dominant life cycles characterize the early evolution of Fungi.</title>
        <authorList>
            <person name="Amses K.R."/>
            <person name="Simmons D.R."/>
            <person name="Longcore J.E."/>
            <person name="Mondo S.J."/>
            <person name="Seto K."/>
            <person name="Jeronimo G.H."/>
            <person name="Bonds A.E."/>
            <person name="Quandt C.A."/>
            <person name="Davis W.J."/>
            <person name="Chang Y."/>
            <person name="Federici B.A."/>
            <person name="Kuo A."/>
            <person name="LaButti K."/>
            <person name="Pangilinan J."/>
            <person name="Andreopoulos W."/>
            <person name="Tritt A."/>
            <person name="Riley R."/>
            <person name="Hundley H."/>
            <person name="Johnson J."/>
            <person name="Lipzen A."/>
            <person name="Barry K."/>
            <person name="Lang B.F."/>
            <person name="Cuomo C.A."/>
            <person name="Buchler N.E."/>
            <person name="Grigoriev I.V."/>
            <person name="Spatafora J.W."/>
            <person name="Stajich J.E."/>
            <person name="James T.Y."/>
        </authorList>
    </citation>
    <scope>NUCLEOTIDE SEQUENCE</scope>
    <source>
        <strain evidence="13">AG</strain>
    </source>
</reference>
<feature type="domain" description="Peptidase M16 N-terminal" evidence="11">
    <location>
        <begin position="40"/>
        <end position="176"/>
    </location>
</feature>
<dbReference type="GO" id="GO:0005743">
    <property type="term" value="C:mitochondrial inner membrane"/>
    <property type="evidence" value="ECO:0007669"/>
    <property type="project" value="UniProtKB-SubCell"/>
</dbReference>
<dbReference type="Pfam" id="PF00675">
    <property type="entry name" value="Peptidase_M16"/>
    <property type="match status" value="1"/>
</dbReference>
<keyword evidence="3" id="KW-0679">Respiratory chain</keyword>
<keyword evidence="7" id="KW-0496">Mitochondrion</keyword>
<protein>
    <recommendedName>
        <fullName evidence="10">Cytochrome b-c1 complex subunit 2, mitochondrial</fullName>
    </recommendedName>
</protein>
<accession>A0AAD5E476</accession>
<organism evidence="13 14">
    <name type="scientific">Umbelopsis ramanniana AG</name>
    <dbReference type="NCBI Taxonomy" id="1314678"/>
    <lineage>
        <taxon>Eukaryota</taxon>
        <taxon>Fungi</taxon>
        <taxon>Fungi incertae sedis</taxon>
        <taxon>Mucoromycota</taxon>
        <taxon>Mucoromycotina</taxon>
        <taxon>Umbelopsidomycetes</taxon>
        <taxon>Umbelopsidales</taxon>
        <taxon>Umbelopsidaceae</taxon>
        <taxon>Umbelopsis</taxon>
    </lineage>
</organism>
<comment type="similarity">
    <text evidence="9">Belongs to the peptidase M16 family. UQCRC2/QCR2 subfamily.</text>
</comment>